<evidence type="ECO:0000313" key="2">
    <source>
        <dbReference type="EMBL" id="EEF23404.1"/>
    </source>
</evidence>
<dbReference type="EMBL" id="EQ986255">
    <property type="protein sequence ID" value="EEF23404.1"/>
    <property type="molecule type" value="Genomic_DNA"/>
</dbReference>
<sequence length="102" mass="11428">LPAGPAQFHRRLRGDGLPGHGGRGHAGGLRLLALRRTRGRLELGRRKPGDDRVVEHPVAGFRRRLSARDLRGKKAQGLGRQPAHGLMHRRERGPDRHRRRGV</sequence>
<accession>B9TL60</accession>
<proteinExistence type="predicted"/>
<reference evidence="3" key="1">
    <citation type="journal article" date="2010" name="Nat. Biotechnol.">
        <title>Draft genome sequence of the oilseed species Ricinus communis.</title>
        <authorList>
            <person name="Chan A.P."/>
            <person name="Crabtree J."/>
            <person name="Zhao Q."/>
            <person name="Lorenzi H."/>
            <person name="Orvis J."/>
            <person name="Puiu D."/>
            <person name="Melake-Berhan A."/>
            <person name="Jones K.M."/>
            <person name="Redman J."/>
            <person name="Chen G."/>
            <person name="Cahoon E.B."/>
            <person name="Gedil M."/>
            <person name="Stanke M."/>
            <person name="Haas B.J."/>
            <person name="Wortman J.R."/>
            <person name="Fraser-Liggett C.M."/>
            <person name="Ravel J."/>
            <person name="Rabinowicz P.D."/>
        </authorList>
    </citation>
    <scope>NUCLEOTIDE SEQUENCE [LARGE SCALE GENOMIC DNA]</scope>
    <source>
        <strain evidence="3">cv. Hale</strain>
    </source>
</reference>
<gene>
    <name evidence="2" type="ORF">RCOM_2142070</name>
</gene>
<dbReference type="AlphaFoldDB" id="B9TL60"/>
<feature type="compositionally biased region" description="Gly residues" evidence="1">
    <location>
        <begin position="16"/>
        <end position="27"/>
    </location>
</feature>
<feature type="compositionally biased region" description="Basic residues" evidence="1">
    <location>
        <begin position="86"/>
        <end position="102"/>
    </location>
</feature>
<evidence type="ECO:0000256" key="1">
    <source>
        <dbReference type="SAM" id="MobiDB-lite"/>
    </source>
</evidence>
<dbReference type="Proteomes" id="UP000008311">
    <property type="component" value="Unassembled WGS sequence"/>
</dbReference>
<feature type="non-terminal residue" evidence="2">
    <location>
        <position position="102"/>
    </location>
</feature>
<name>B9TL60_RICCO</name>
<feature type="non-terminal residue" evidence="2">
    <location>
        <position position="1"/>
    </location>
</feature>
<keyword evidence="3" id="KW-1185">Reference proteome</keyword>
<dbReference type="InParanoid" id="B9TL60"/>
<feature type="region of interest" description="Disordered" evidence="1">
    <location>
        <begin position="1"/>
        <end position="28"/>
    </location>
</feature>
<evidence type="ECO:0000313" key="3">
    <source>
        <dbReference type="Proteomes" id="UP000008311"/>
    </source>
</evidence>
<feature type="region of interest" description="Disordered" evidence="1">
    <location>
        <begin position="68"/>
        <end position="102"/>
    </location>
</feature>
<organism evidence="2 3">
    <name type="scientific">Ricinus communis</name>
    <name type="common">Castor bean</name>
    <dbReference type="NCBI Taxonomy" id="3988"/>
    <lineage>
        <taxon>Eukaryota</taxon>
        <taxon>Viridiplantae</taxon>
        <taxon>Streptophyta</taxon>
        <taxon>Embryophyta</taxon>
        <taxon>Tracheophyta</taxon>
        <taxon>Spermatophyta</taxon>
        <taxon>Magnoliopsida</taxon>
        <taxon>eudicotyledons</taxon>
        <taxon>Gunneridae</taxon>
        <taxon>Pentapetalae</taxon>
        <taxon>rosids</taxon>
        <taxon>fabids</taxon>
        <taxon>Malpighiales</taxon>
        <taxon>Euphorbiaceae</taxon>
        <taxon>Acalyphoideae</taxon>
        <taxon>Acalypheae</taxon>
        <taxon>Ricinus</taxon>
    </lineage>
</organism>
<protein>
    <submittedName>
        <fullName evidence="2">Uncharacterized protein</fullName>
    </submittedName>
</protein>